<dbReference type="Proteomes" id="UP000784294">
    <property type="component" value="Unassembled WGS sequence"/>
</dbReference>
<dbReference type="AlphaFoldDB" id="A0A3S5CGM2"/>
<sequence>MTSRKEMSLRRRKQFCVGVDCRQLHRGSSPSASLVCSVVRAAAWRPQSGHRPDGFPGDSDRRPLDEPRRWFL</sequence>
<evidence type="ECO:0000256" key="1">
    <source>
        <dbReference type="SAM" id="MobiDB-lite"/>
    </source>
</evidence>
<evidence type="ECO:0000313" key="2">
    <source>
        <dbReference type="EMBL" id="VEL19578.1"/>
    </source>
</evidence>
<accession>A0A3S5CGM2</accession>
<feature type="region of interest" description="Disordered" evidence="1">
    <location>
        <begin position="46"/>
        <end position="72"/>
    </location>
</feature>
<name>A0A3S5CGM2_9PLAT</name>
<protein>
    <submittedName>
        <fullName evidence="2">Uncharacterized protein</fullName>
    </submittedName>
</protein>
<dbReference type="EMBL" id="CAAALY010042203">
    <property type="protein sequence ID" value="VEL19578.1"/>
    <property type="molecule type" value="Genomic_DNA"/>
</dbReference>
<comment type="caution">
    <text evidence="2">The sequence shown here is derived from an EMBL/GenBank/DDBJ whole genome shotgun (WGS) entry which is preliminary data.</text>
</comment>
<proteinExistence type="predicted"/>
<gene>
    <name evidence="2" type="ORF">PXEA_LOCUS13018</name>
</gene>
<reference evidence="2" key="1">
    <citation type="submission" date="2018-11" db="EMBL/GenBank/DDBJ databases">
        <authorList>
            <consortium name="Pathogen Informatics"/>
        </authorList>
    </citation>
    <scope>NUCLEOTIDE SEQUENCE</scope>
</reference>
<keyword evidence="3" id="KW-1185">Reference proteome</keyword>
<organism evidence="2 3">
    <name type="scientific">Protopolystoma xenopodis</name>
    <dbReference type="NCBI Taxonomy" id="117903"/>
    <lineage>
        <taxon>Eukaryota</taxon>
        <taxon>Metazoa</taxon>
        <taxon>Spiralia</taxon>
        <taxon>Lophotrochozoa</taxon>
        <taxon>Platyhelminthes</taxon>
        <taxon>Monogenea</taxon>
        <taxon>Polyopisthocotylea</taxon>
        <taxon>Polystomatidea</taxon>
        <taxon>Polystomatidae</taxon>
        <taxon>Protopolystoma</taxon>
    </lineage>
</organism>
<evidence type="ECO:0000313" key="3">
    <source>
        <dbReference type="Proteomes" id="UP000784294"/>
    </source>
</evidence>
<feature type="compositionally biased region" description="Basic and acidic residues" evidence="1">
    <location>
        <begin position="50"/>
        <end position="72"/>
    </location>
</feature>